<proteinExistence type="predicted"/>
<evidence type="ECO:0000313" key="1">
    <source>
        <dbReference type="EMBL" id="CAG8760795.1"/>
    </source>
</evidence>
<name>A0ACA9QNZ6_9GLOM</name>
<evidence type="ECO:0000313" key="2">
    <source>
        <dbReference type="Proteomes" id="UP000789702"/>
    </source>
</evidence>
<dbReference type="EMBL" id="CAJVPU010051172">
    <property type="protein sequence ID" value="CAG8760795.1"/>
    <property type="molecule type" value="Genomic_DNA"/>
</dbReference>
<reference evidence="1" key="1">
    <citation type="submission" date="2021-06" db="EMBL/GenBank/DDBJ databases">
        <authorList>
            <person name="Kallberg Y."/>
            <person name="Tangrot J."/>
            <person name="Rosling A."/>
        </authorList>
    </citation>
    <scope>NUCLEOTIDE SEQUENCE</scope>
    <source>
        <strain evidence="1">IL203A</strain>
    </source>
</reference>
<dbReference type="Proteomes" id="UP000789702">
    <property type="component" value="Unassembled WGS sequence"/>
</dbReference>
<organism evidence="1 2">
    <name type="scientific">Dentiscutata heterogama</name>
    <dbReference type="NCBI Taxonomy" id="1316150"/>
    <lineage>
        <taxon>Eukaryota</taxon>
        <taxon>Fungi</taxon>
        <taxon>Fungi incertae sedis</taxon>
        <taxon>Mucoromycota</taxon>
        <taxon>Glomeromycotina</taxon>
        <taxon>Glomeromycetes</taxon>
        <taxon>Diversisporales</taxon>
        <taxon>Gigasporaceae</taxon>
        <taxon>Dentiscutata</taxon>
    </lineage>
</organism>
<sequence>MAKLSILIFILVIIASIHAIPLSFNKLNIRDADEKTITIESEEEFCGFLPRNEHQGIGASEDDAVAFCTKDTSNAPGARLFPDGFIQSAHFASEDDYVQITGRIDNSIYVNPNDGGGQYDKNAPSGAVCHGFKHFVNLVEPDSGLYCIRCCKNKKNCPLGKSTEGCEA</sequence>
<gene>
    <name evidence="1" type="ORF">DHETER_LOCUS15243</name>
</gene>
<feature type="non-terminal residue" evidence="1">
    <location>
        <position position="168"/>
    </location>
</feature>
<accession>A0ACA9QNZ6</accession>
<keyword evidence="2" id="KW-1185">Reference proteome</keyword>
<comment type="caution">
    <text evidence="1">The sequence shown here is derived from an EMBL/GenBank/DDBJ whole genome shotgun (WGS) entry which is preliminary data.</text>
</comment>
<protein>
    <submittedName>
        <fullName evidence="1">16490_t:CDS:1</fullName>
    </submittedName>
</protein>